<name>A0A0K1PTY6_9BACT</name>
<accession>A0A0K1PTY6</accession>
<proteinExistence type="predicted"/>
<organism evidence="1 2">
    <name type="scientific">Labilithrix luteola</name>
    <dbReference type="NCBI Taxonomy" id="1391654"/>
    <lineage>
        <taxon>Bacteria</taxon>
        <taxon>Pseudomonadati</taxon>
        <taxon>Myxococcota</taxon>
        <taxon>Polyangia</taxon>
        <taxon>Polyangiales</taxon>
        <taxon>Labilitrichaceae</taxon>
        <taxon>Labilithrix</taxon>
    </lineage>
</organism>
<dbReference type="Proteomes" id="UP000064967">
    <property type="component" value="Chromosome"/>
</dbReference>
<dbReference type="Pfam" id="PF24175">
    <property type="entry name" value="SU10_adaptor"/>
    <property type="match status" value="1"/>
</dbReference>
<protein>
    <submittedName>
        <fullName evidence="1">Uncharacterized protein</fullName>
    </submittedName>
</protein>
<dbReference type="AlphaFoldDB" id="A0A0K1PTY6"/>
<gene>
    <name evidence="1" type="ORF">AKJ09_03667</name>
</gene>
<dbReference type="STRING" id="1391654.AKJ09_03667"/>
<reference evidence="1 2" key="1">
    <citation type="submission" date="2015-08" db="EMBL/GenBank/DDBJ databases">
        <authorList>
            <person name="Babu N.S."/>
            <person name="Beckwith C.J."/>
            <person name="Beseler K.G."/>
            <person name="Brison A."/>
            <person name="Carone J.V."/>
            <person name="Caskin T.P."/>
            <person name="Diamond M."/>
            <person name="Durham M.E."/>
            <person name="Foxe J.M."/>
            <person name="Go M."/>
            <person name="Henderson B.A."/>
            <person name="Jones I.B."/>
            <person name="McGettigan J.A."/>
            <person name="Micheletti S.J."/>
            <person name="Nasrallah M.E."/>
            <person name="Ortiz D."/>
            <person name="Piller C.R."/>
            <person name="Privatt S.R."/>
            <person name="Schneider S.L."/>
            <person name="Sharp S."/>
            <person name="Smith T.C."/>
            <person name="Stanton J.D."/>
            <person name="Ullery H.E."/>
            <person name="Wilson R.J."/>
            <person name="Serrano M.G."/>
            <person name="Buck G."/>
            <person name="Lee V."/>
            <person name="Wang Y."/>
            <person name="Carvalho R."/>
            <person name="Voegtly L."/>
            <person name="Shi R."/>
            <person name="Duckworth R."/>
            <person name="Johnson A."/>
            <person name="Loviza R."/>
            <person name="Walstead R."/>
            <person name="Shah Z."/>
            <person name="Kiflezghi M."/>
            <person name="Wade K."/>
            <person name="Ball S.L."/>
            <person name="Bradley K.W."/>
            <person name="Asai D.J."/>
            <person name="Bowman C.A."/>
            <person name="Russell D.A."/>
            <person name="Pope W.H."/>
            <person name="Jacobs-Sera D."/>
            <person name="Hendrix R.W."/>
            <person name="Hatfull G.F."/>
        </authorList>
    </citation>
    <scope>NUCLEOTIDE SEQUENCE [LARGE SCALE GENOMIC DNA]</scope>
    <source>
        <strain evidence="1 2">DSM 27648</strain>
    </source>
</reference>
<dbReference type="InterPro" id="IPR056209">
    <property type="entry name" value="SU10_adaptor"/>
</dbReference>
<sequence>MGRPRSLANMLKDIRQRTNMENSMLVTDDELTEYLNQEIAELWGQLTRNQGQPFLRSQTSIDVVPNVALYSLPADFWTLQEVTATYGGITRPMRPFMTAERGYLVGNLAIAPFVGAKYRLQGNNIEFLPANLGFKATVFYTPACPRLTQPGDIFDGFNGYEMAPIYGVCATVREKEETDPSFYENRKAAFFTKIDALSAHRDMSNPERIQDVSGDQFDCNPDVAWWWL</sequence>
<dbReference type="KEGG" id="llu:AKJ09_03667"/>
<evidence type="ECO:0000313" key="1">
    <source>
        <dbReference type="EMBL" id="AKU97003.1"/>
    </source>
</evidence>
<evidence type="ECO:0000313" key="2">
    <source>
        <dbReference type="Proteomes" id="UP000064967"/>
    </source>
</evidence>
<keyword evidence="2" id="KW-1185">Reference proteome</keyword>
<dbReference type="EMBL" id="CP012333">
    <property type="protein sequence ID" value="AKU97003.1"/>
    <property type="molecule type" value="Genomic_DNA"/>
</dbReference>
<dbReference type="RefSeq" id="WP_146648218.1">
    <property type="nucleotide sequence ID" value="NZ_CP012333.1"/>
</dbReference>